<dbReference type="Gene3D" id="1.10.3730.20">
    <property type="match status" value="1"/>
</dbReference>
<dbReference type="PANTHER" id="PTHR22911">
    <property type="entry name" value="ACYL-MALONYL CONDENSING ENZYME-RELATED"/>
    <property type="match status" value="1"/>
</dbReference>
<dbReference type="EMBL" id="CP001931">
    <property type="protein sequence ID" value="ADC89938.1"/>
    <property type="molecule type" value="Genomic_DNA"/>
</dbReference>
<gene>
    <name evidence="3" type="ordered locus">Thal_1307</name>
</gene>
<keyword evidence="1" id="KW-1133">Transmembrane helix</keyword>
<dbReference type="KEGG" id="tal:Thal_1307"/>
<accession>D3SMF8</accession>
<evidence type="ECO:0000256" key="1">
    <source>
        <dbReference type="SAM" id="Phobius"/>
    </source>
</evidence>
<evidence type="ECO:0000259" key="2">
    <source>
        <dbReference type="Pfam" id="PF00892"/>
    </source>
</evidence>
<evidence type="ECO:0000313" key="3">
    <source>
        <dbReference type="EMBL" id="ADC89938.1"/>
    </source>
</evidence>
<dbReference type="SUPFAM" id="SSF103481">
    <property type="entry name" value="Multidrug resistance efflux transporter EmrE"/>
    <property type="match status" value="1"/>
</dbReference>
<protein>
    <recommendedName>
        <fullName evidence="2">EamA domain-containing protein</fullName>
    </recommendedName>
</protein>
<keyword evidence="1" id="KW-0812">Transmembrane</keyword>
<dbReference type="eggNOG" id="COG2510">
    <property type="taxonomic scope" value="Bacteria"/>
</dbReference>
<name>D3SMF8_THEAH</name>
<dbReference type="Proteomes" id="UP000002043">
    <property type="component" value="Chromosome"/>
</dbReference>
<evidence type="ECO:0000313" key="4">
    <source>
        <dbReference type="Proteomes" id="UP000002043"/>
    </source>
</evidence>
<dbReference type="InterPro" id="IPR037185">
    <property type="entry name" value="EmrE-like"/>
</dbReference>
<keyword evidence="4" id="KW-1185">Reference proteome</keyword>
<dbReference type="InterPro" id="IPR000620">
    <property type="entry name" value="EamA_dom"/>
</dbReference>
<organism evidence="3 4">
    <name type="scientific">Thermocrinis albus (strain DSM 14484 / JCM 11386 / HI 11/12)</name>
    <dbReference type="NCBI Taxonomy" id="638303"/>
    <lineage>
        <taxon>Bacteria</taxon>
        <taxon>Pseudomonadati</taxon>
        <taxon>Aquificota</taxon>
        <taxon>Aquificia</taxon>
        <taxon>Aquificales</taxon>
        <taxon>Aquificaceae</taxon>
        <taxon>Thermocrinis</taxon>
    </lineage>
</organism>
<feature type="transmembrane region" description="Helical" evidence="1">
    <location>
        <begin position="118"/>
        <end position="137"/>
    </location>
</feature>
<dbReference type="OrthoDB" id="9806718at2"/>
<sequence length="140" mass="14785">MKAVFLALVASFVWGVAPVIFKTGLGGRTDIAVALVVHNLSAFLVSLIYLLLAGTWSVAPRELVFLLLGGAFSGFLGMFFFFHAVKEGEVSVVAPIASISPLWASILASLLLGERITVLRLLGALLIVMGTALLALSSKR</sequence>
<dbReference type="AlphaFoldDB" id="D3SMF8"/>
<dbReference type="RefSeq" id="WP_012992344.1">
    <property type="nucleotide sequence ID" value="NC_013894.1"/>
</dbReference>
<feature type="domain" description="EamA" evidence="2">
    <location>
        <begin position="2"/>
        <end position="135"/>
    </location>
</feature>
<dbReference type="PANTHER" id="PTHR22911:SF137">
    <property type="entry name" value="SOLUTE CARRIER FAMILY 35 MEMBER G2-RELATED"/>
    <property type="match status" value="1"/>
</dbReference>
<proteinExistence type="predicted"/>
<dbReference type="STRING" id="638303.Thal_1307"/>
<dbReference type="Pfam" id="PF00892">
    <property type="entry name" value="EamA"/>
    <property type="match status" value="1"/>
</dbReference>
<feature type="transmembrane region" description="Helical" evidence="1">
    <location>
        <begin position="90"/>
        <end position="111"/>
    </location>
</feature>
<feature type="transmembrane region" description="Helical" evidence="1">
    <location>
        <begin position="64"/>
        <end position="84"/>
    </location>
</feature>
<dbReference type="HOGENOM" id="CLU_120467_2_0_0"/>
<keyword evidence="1" id="KW-0472">Membrane</keyword>
<dbReference type="GO" id="GO:0016020">
    <property type="term" value="C:membrane"/>
    <property type="evidence" value="ECO:0007669"/>
    <property type="project" value="InterPro"/>
</dbReference>
<feature type="transmembrane region" description="Helical" evidence="1">
    <location>
        <begin position="31"/>
        <end position="52"/>
    </location>
</feature>
<reference evidence="4" key="1">
    <citation type="journal article" date="2010" name="Stand. Genomic Sci.">
        <title>Complete genome sequence of Thermocrinis albus type strain (HI 11/12T).</title>
        <authorList>
            <person name="Wirth R."/>
            <person name="Sikorski J."/>
            <person name="Brambilla E."/>
            <person name="Misra M."/>
            <person name="Lapidus A."/>
            <person name="Copeland A."/>
            <person name="Nolan M."/>
            <person name="Lucas S."/>
            <person name="Chen F."/>
            <person name="Tice H."/>
            <person name="Cheng J.F."/>
            <person name="Han C."/>
            <person name="Detter J.C."/>
            <person name="Tapia R."/>
            <person name="Bruce D."/>
            <person name="Goodwin L."/>
            <person name="Pitluck S."/>
            <person name="Pati A."/>
            <person name="Anderson I."/>
            <person name="Ivanova N."/>
            <person name="Mavromatis K."/>
            <person name="Mikhailova N."/>
            <person name="Chen A."/>
            <person name="Palaniappan K."/>
            <person name="Bilek Y."/>
            <person name="Hader T."/>
            <person name="Land M."/>
            <person name="Hauser L."/>
            <person name="Chang Y.J."/>
            <person name="Jeffries C.D."/>
            <person name="Tindall B.J."/>
            <person name="Rohde M."/>
            <person name="Goker M."/>
            <person name="Bristow J."/>
            <person name="Eisen J.A."/>
            <person name="Markowitz V."/>
            <person name="Hugenholtz P."/>
            <person name="Kyrpides N.C."/>
            <person name="Klenk H.P."/>
        </authorList>
    </citation>
    <scope>NUCLEOTIDE SEQUENCE [LARGE SCALE GENOMIC DNA]</scope>
    <source>
        <strain evidence="4">DSM 14484 / JCM 11386 / HI 11/12</strain>
    </source>
</reference>